<feature type="compositionally biased region" description="Basic and acidic residues" evidence="9">
    <location>
        <begin position="753"/>
        <end position="763"/>
    </location>
</feature>
<evidence type="ECO:0000256" key="3">
    <source>
        <dbReference type="ARBA" id="ARBA00022676"/>
    </source>
</evidence>
<feature type="region of interest" description="Disordered" evidence="9">
    <location>
        <begin position="751"/>
        <end position="893"/>
    </location>
</feature>
<feature type="compositionally biased region" description="Acidic residues" evidence="9">
    <location>
        <begin position="771"/>
        <end position="793"/>
    </location>
</feature>
<dbReference type="Pfam" id="PF00905">
    <property type="entry name" value="Transpeptidase"/>
    <property type="match status" value="1"/>
</dbReference>
<reference evidence="14" key="1">
    <citation type="journal article" date="2019" name="Int. J. Syst. Evol. Microbiol.">
        <title>The Global Catalogue of Microorganisms (GCM) 10K type strain sequencing project: providing services to taxonomists for standard genome sequencing and annotation.</title>
        <authorList>
            <consortium name="The Broad Institute Genomics Platform"/>
            <consortium name="The Broad Institute Genome Sequencing Center for Infectious Disease"/>
            <person name="Wu L."/>
            <person name="Ma J."/>
        </authorList>
    </citation>
    <scope>NUCLEOTIDE SEQUENCE [LARGE SCALE GENOMIC DNA]</scope>
    <source>
        <strain evidence="14">CCM 7282</strain>
    </source>
</reference>
<evidence type="ECO:0000259" key="11">
    <source>
        <dbReference type="Pfam" id="PF00905"/>
    </source>
</evidence>
<organism evidence="13 14">
    <name type="scientific">Thalassobacillus devorans</name>
    <dbReference type="NCBI Taxonomy" id="279813"/>
    <lineage>
        <taxon>Bacteria</taxon>
        <taxon>Bacillati</taxon>
        <taxon>Bacillota</taxon>
        <taxon>Bacilli</taxon>
        <taxon>Bacillales</taxon>
        <taxon>Bacillaceae</taxon>
        <taxon>Thalassobacillus</taxon>
    </lineage>
</organism>
<feature type="domain" description="Glycosyl transferase family 51" evidence="12">
    <location>
        <begin position="75"/>
        <end position="250"/>
    </location>
</feature>
<comment type="catalytic activity">
    <reaction evidence="7">
        <text>Preferential cleavage: (Ac)2-L-Lys-D-Ala-|-D-Ala. Also transpeptidation of peptidyl-alanyl moieties that are N-acyl substituents of D-alanine.</text>
        <dbReference type="EC" id="3.4.16.4"/>
    </reaction>
</comment>
<dbReference type="SUPFAM" id="SSF56601">
    <property type="entry name" value="beta-lactamase/transpeptidase-like"/>
    <property type="match status" value="1"/>
</dbReference>
<dbReference type="InterPro" id="IPR012338">
    <property type="entry name" value="Beta-lactam/transpept-like"/>
</dbReference>
<proteinExistence type="predicted"/>
<keyword evidence="3" id="KW-0328">Glycosyltransferase</keyword>
<evidence type="ECO:0000259" key="12">
    <source>
        <dbReference type="Pfam" id="PF00912"/>
    </source>
</evidence>
<dbReference type="InterPro" id="IPR003961">
    <property type="entry name" value="FN3_dom"/>
</dbReference>
<keyword evidence="4" id="KW-0808">Transferase</keyword>
<dbReference type="PANTHER" id="PTHR32282:SF29">
    <property type="entry name" value="PENICILLIN-BINDING PROTEIN 1A"/>
    <property type="match status" value="1"/>
</dbReference>
<feature type="transmembrane region" description="Helical" evidence="10">
    <location>
        <begin position="28"/>
        <end position="51"/>
    </location>
</feature>
<dbReference type="InterPro" id="IPR001460">
    <property type="entry name" value="PCN-bd_Tpept"/>
</dbReference>
<dbReference type="Gene3D" id="1.10.3810.10">
    <property type="entry name" value="Biosynthetic peptidoglycan transglycosylase-like"/>
    <property type="match status" value="1"/>
</dbReference>
<evidence type="ECO:0000256" key="2">
    <source>
        <dbReference type="ARBA" id="ARBA00022670"/>
    </source>
</evidence>
<feature type="domain" description="Penicillin-binding protein transpeptidase" evidence="11">
    <location>
        <begin position="342"/>
        <end position="621"/>
    </location>
</feature>
<sequence length="893" mass="97271">MANDSQSRTARRNQKNNKGNRKPVFKKVLLALLITGIVLMIATGSLMAYYVSSAPELNKAQLSDPIPSRVYDMNGELFAELGSENRTKISYSELPDVMRDAVLATEDVRFFEHSGIDIRRIGGAVISNITSGFGSQGASTITQQVVKRSFLSPDKTLKRKVQEQWLAIKLEQQYSKEEIFEMYMNKIYYDSGAYGVAEAAETYYGITDLKELTLPQAALLAGLPQRPAAYNPIKNPEYAKERRDRVLDLMVHHDKISEQEAEEAKSVEIEEMLNPAEKRTNKYQAFLDQVQREVEAKLDGADIYEDGLRIYTTVEPKAQEKVEELLSKDSPLPFPDDELQTATTVVDTQTGAIRAIGGSRSEEAGGYNYAIQGGRQAGSTFKPIMAYGPVIENKKWSTYHQYDDDGPVEFPNGDVIGNYNDKYYGWVSMREALYRSLNNPAVNTMQEVGMDEAKSFAEGLGIEFKDDEIYPADAIGGAKTTATPKELAGAYAAFGNEGVFNEPYAVEKVVLPDDEELDLKPEPQAAMSKYTAYMITDMLKSVVNNDSGTGRDANIPDLPLAGKTGTTNSYNEGEDVTPDAWFNGYTTNYSISTWTGYGEGNARDIPGAGKDIPKQLFKSLMTSLSEGKDTKDFTMPETVKEVEVEKGSNPAKLPSDYTPDSEIVTELFHVDNMPSETSEEYDRLDPVKDLKAKYNKGKHVIDMSWNHDDDVSFEVSVSVDGSDERTITTTDKKSLEVTQINEGSTYKFTIRAVGDDSKSEGKSVEVTVPGGDEEQEEDTDEENQDEEENENEDQGQGNNGNGNGNGNNGNGRGNGNDDGDGDTGSDGDDGGGDTDGDGTDGGDTGDDDADGGDTGGDGTDGGDTGDDDADGGDTGGDTDDSDSNEDSSNSLLP</sequence>
<evidence type="ECO:0000256" key="4">
    <source>
        <dbReference type="ARBA" id="ARBA00022679"/>
    </source>
</evidence>
<keyword evidence="14" id="KW-1185">Reference proteome</keyword>
<keyword evidence="10" id="KW-1133">Transmembrane helix</keyword>
<dbReference type="Gene3D" id="3.40.710.10">
    <property type="entry name" value="DD-peptidase/beta-lactamase superfamily"/>
    <property type="match status" value="1"/>
</dbReference>
<evidence type="ECO:0000256" key="8">
    <source>
        <dbReference type="ARBA" id="ARBA00049902"/>
    </source>
</evidence>
<evidence type="ECO:0000256" key="5">
    <source>
        <dbReference type="ARBA" id="ARBA00022801"/>
    </source>
</evidence>
<feature type="region of interest" description="Disordered" evidence="9">
    <location>
        <begin position="1"/>
        <end position="20"/>
    </location>
</feature>
<keyword evidence="2" id="KW-0645">Protease</keyword>
<dbReference type="Gene3D" id="2.60.40.10">
    <property type="entry name" value="Immunoglobulins"/>
    <property type="match status" value="1"/>
</dbReference>
<dbReference type="InterPro" id="IPR050396">
    <property type="entry name" value="Glycosyltr_51/Transpeptidase"/>
</dbReference>
<dbReference type="EMBL" id="BMCJ01000003">
    <property type="protein sequence ID" value="GGC87563.1"/>
    <property type="molecule type" value="Genomic_DNA"/>
</dbReference>
<dbReference type="PANTHER" id="PTHR32282">
    <property type="entry name" value="BINDING PROTEIN TRANSPEPTIDASE, PUTATIVE-RELATED"/>
    <property type="match status" value="1"/>
</dbReference>
<feature type="region of interest" description="Disordered" evidence="9">
    <location>
        <begin position="553"/>
        <end position="572"/>
    </location>
</feature>
<evidence type="ECO:0000256" key="6">
    <source>
        <dbReference type="ARBA" id="ARBA00023268"/>
    </source>
</evidence>
<keyword evidence="10" id="KW-0812">Transmembrane</keyword>
<dbReference type="Pfam" id="PF00912">
    <property type="entry name" value="Transgly"/>
    <property type="match status" value="1"/>
</dbReference>
<evidence type="ECO:0000313" key="14">
    <source>
        <dbReference type="Proteomes" id="UP000619534"/>
    </source>
</evidence>
<evidence type="ECO:0000313" key="13">
    <source>
        <dbReference type="EMBL" id="GGC87563.1"/>
    </source>
</evidence>
<protein>
    <submittedName>
        <fullName evidence="13">Penicillin-binding protein 1A/1B</fullName>
    </submittedName>
</protein>
<dbReference type="InterPro" id="IPR036950">
    <property type="entry name" value="PBP_transglycosylase"/>
</dbReference>
<comment type="caution">
    <text evidence="13">The sequence shown here is derived from an EMBL/GenBank/DDBJ whole genome shotgun (WGS) entry which is preliminary data.</text>
</comment>
<gene>
    <name evidence="13" type="primary">ponA</name>
    <name evidence="13" type="ORF">GCM10007216_17860</name>
</gene>
<evidence type="ECO:0000256" key="10">
    <source>
        <dbReference type="SAM" id="Phobius"/>
    </source>
</evidence>
<name>A0ABQ1NYT7_9BACI</name>
<keyword evidence="10" id="KW-0472">Membrane</keyword>
<feature type="compositionally biased region" description="Basic residues" evidence="9">
    <location>
        <begin position="9"/>
        <end position="20"/>
    </location>
</feature>
<keyword evidence="1" id="KW-0121">Carboxypeptidase</keyword>
<dbReference type="InterPro" id="IPR023346">
    <property type="entry name" value="Lysozyme-like_dom_sf"/>
</dbReference>
<evidence type="ECO:0000256" key="9">
    <source>
        <dbReference type="SAM" id="MobiDB-lite"/>
    </source>
</evidence>
<comment type="catalytic activity">
    <reaction evidence="8">
        <text>[GlcNAc-(1-&gt;4)-Mur2Ac(oyl-L-Ala-gamma-D-Glu-L-Lys-D-Ala-D-Ala)](n)-di-trans,octa-cis-undecaprenyl diphosphate + beta-D-GlcNAc-(1-&gt;4)-Mur2Ac(oyl-L-Ala-gamma-D-Glu-L-Lys-D-Ala-D-Ala)-di-trans,octa-cis-undecaprenyl diphosphate = [GlcNAc-(1-&gt;4)-Mur2Ac(oyl-L-Ala-gamma-D-Glu-L-Lys-D-Ala-D-Ala)](n+1)-di-trans,octa-cis-undecaprenyl diphosphate + di-trans,octa-cis-undecaprenyl diphosphate + H(+)</text>
        <dbReference type="Rhea" id="RHEA:23708"/>
        <dbReference type="Rhea" id="RHEA-COMP:9602"/>
        <dbReference type="Rhea" id="RHEA-COMP:9603"/>
        <dbReference type="ChEBI" id="CHEBI:15378"/>
        <dbReference type="ChEBI" id="CHEBI:58405"/>
        <dbReference type="ChEBI" id="CHEBI:60033"/>
        <dbReference type="ChEBI" id="CHEBI:78435"/>
        <dbReference type="EC" id="2.4.99.28"/>
    </reaction>
</comment>
<accession>A0ABQ1NYT7</accession>
<dbReference type="NCBIfam" id="TIGR02074">
    <property type="entry name" value="PBP_1a_fam"/>
    <property type="match status" value="1"/>
</dbReference>
<feature type="compositionally biased region" description="Gly residues" evidence="9">
    <location>
        <begin position="797"/>
        <end position="816"/>
    </location>
</feature>
<feature type="compositionally biased region" description="Acidic residues" evidence="9">
    <location>
        <begin position="863"/>
        <end position="885"/>
    </location>
</feature>
<dbReference type="InterPro" id="IPR013783">
    <property type="entry name" value="Ig-like_fold"/>
</dbReference>
<keyword evidence="5" id="KW-0378">Hydrolase</keyword>
<feature type="compositionally biased region" description="Acidic residues" evidence="9">
    <location>
        <begin position="817"/>
        <end position="851"/>
    </location>
</feature>
<dbReference type="RefSeq" id="WP_062446314.1">
    <property type="nucleotide sequence ID" value="NZ_BMCJ01000003.1"/>
</dbReference>
<feature type="compositionally biased region" description="Gly residues" evidence="9">
    <location>
        <begin position="852"/>
        <end position="862"/>
    </location>
</feature>
<evidence type="ECO:0000256" key="1">
    <source>
        <dbReference type="ARBA" id="ARBA00022645"/>
    </source>
</evidence>
<dbReference type="InterPro" id="IPR001264">
    <property type="entry name" value="Glyco_trans_51"/>
</dbReference>
<dbReference type="SUPFAM" id="SSF53955">
    <property type="entry name" value="Lysozyme-like"/>
    <property type="match status" value="1"/>
</dbReference>
<keyword evidence="6" id="KW-0511">Multifunctional enzyme</keyword>
<dbReference type="Proteomes" id="UP000619534">
    <property type="component" value="Unassembled WGS sequence"/>
</dbReference>
<dbReference type="CDD" id="cd00063">
    <property type="entry name" value="FN3"/>
    <property type="match status" value="1"/>
</dbReference>
<evidence type="ECO:0000256" key="7">
    <source>
        <dbReference type="ARBA" id="ARBA00034000"/>
    </source>
</evidence>